<comment type="similarity">
    <text evidence="5">Belongs to the queuine tRNA-ribosyltransferase family.</text>
</comment>
<comment type="cofactor">
    <cofactor evidence="5">
        <name>Zn(2+)</name>
        <dbReference type="ChEBI" id="CHEBI:29105"/>
    </cofactor>
    <text evidence="5">Binds 1 zinc ion per subunit.</text>
</comment>
<feature type="binding site" evidence="5">
    <location>
        <position position="330"/>
    </location>
    <ligand>
        <name>Zn(2+)</name>
        <dbReference type="ChEBI" id="CHEBI:29105"/>
    </ligand>
</feature>
<protein>
    <recommendedName>
        <fullName evidence="5">Queuine tRNA-ribosyltransferase</fullName>
        <ecNumber evidence="5">2.4.2.29</ecNumber>
    </recommendedName>
    <alternativeName>
        <fullName evidence="5">Guanine insertion enzyme</fullName>
    </alternativeName>
    <alternativeName>
        <fullName evidence="5">tRNA-guanine transglycosylase</fullName>
    </alternativeName>
</protein>
<comment type="function">
    <text evidence="5">Catalyzes the base-exchange of a guanine (G) residue with the queuine precursor 7-aminomethyl-7-deazaguanine (PreQ1) at position 34 (anticodon wobble position) in tRNAs with GU(N) anticodons (tRNA-Asp, -Asn, -His and -Tyr). Catalysis occurs through a double-displacement mechanism. The nucleophile active site attacks the C1' of nucleotide 34 to detach the guanine base from the RNA, forming a covalent enzyme-RNA intermediate. The proton acceptor active site deprotonates the incoming PreQ1, allowing a nucleophilic attack on the C1' of the ribose to form the product. After dissociation, two additional enzymatic reactions on the tRNA convert PreQ1 to queuine (Q), resulting in the hypermodified nucleoside queuosine (7-(((4,5-cis-dihydroxy-2-cyclopenten-1-yl)amino)methyl)-7-deazaguanosine).</text>
</comment>
<comment type="catalytic activity">
    <reaction evidence="4 5">
        <text>7-aminomethyl-7-carbaguanine + guanosine(34) in tRNA = 7-aminomethyl-7-carbaguanosine(34) in tRNA + guanine</text>
        <dbReference type="Rhea" id="RHEA:24104"/>
        <dbReference type="Rhea" id="RHEA-COMP:10341"/>
        <dbReference type="Rhea" id="RHEA-COMP:10342"/>
        <dbReference type="ChEBI" id="CHEBI:16235"/>
        <dbReference type="ChEBI" id="CHEBI:58703"/>
        <dbReference type="ChEBI" id="CHEBI:74269"/>
        <dbReference type="ChEBI" id="CHEBI:82833"/>
        <dbReference type="EC" id="2.4.2.29"/>
    </reaction>
</comment>
<dbReference type="AlphaFoldDB" id="A4GHV1"/>
<feature type="domain" description="tRNA-guanine(15) transglycosylase-like" evidence="6">
    <location>
        <begin position="10"/>
        <end position="363"/>
    </location>
</feature>
<evidence type="ECO:0000259" key="6">
    <source>
        <dbReference type="Pfam" id="PF01702"/>
    </source>
</evidence>
<dbReference type="GO" id="GO:0005829">
    <property type="term" value="C:cytosol"/>
    <property type="evidence" value="ECO:0007669"/>
    <property type="project" value="TreeGrafter"/>
</dbReference>
<dbReference type="SUPFAM" id="SSF51713">
    <property type="entry name" value="tRNA-guanine transglycosylase"/>
    <property type="match status" value="1"/>
</dbReference>
<dbReference type="Gene3D" id="3.20.20.105">
    <property type="entry name" value="Queuine tRNA-ribosyltransferase-like"/>
    <property type="match status" value="1"/>
</dbReference>
<feature type="binding site" evidence="5">
    <location>
        <position position="211"/>
    </location>
    <ligand>
        <name>substrate</name>
    </ligand>
</feature>
<dbReference type="Pfam" id="PF01702">
    <property type="entry name" value="TGT"/>
    <property type="match status" value="1"/>
</dbReference>
<evidence type="ECO:0000256" key="4">
    <source>
        <dbReference type="ARBA" id="ARBA00050112"/>
    </source>
</evidence>
<keyword evidence="2 5" id="KW-0808">Transferase</keyword>
<organism evidence="7">
    <name type="scientific">uncultured marine bacterium EB0_39H12</name>
    <dbReference type="NCBI Taxonomy" id="415437"/>
    <lineage>
        <taxon>Bacteria</taxon>
        <taxon>environmental samples</taxon>
    </lineage>
</organism>
<evidence type="ECO:0000256" key="3">
    <source>
        <dbReference type="ARBA" id="ARBA00022694"/>
    </source>
</evidence>
<dbReference type="GO" id="GO:0008616">
    <property type="term" value="P:tRNA queuosine(34) biosynthetic process"/>
    <property type="evidence" value="ECO:0007669"/>
    <property type="project" value="UniProtKB-UniRule"/>
</dbReference>
<dbReference type="FunFam" id="3.20.20.105:FF:000001">
    <property type="entry name" value="Queuine tRNA-ribosyltransferase"/>
    <property type="match status" value="1"/>
</dbReference>
<dbReference type="PANTHER" id="PTHR46499:SF1">
    <property type="entry name" value="QUEUINE TRNA-RIBOSYLTRANSFERASE"/>
    <property type="match status" value="1"/>
</dbReference>
<keyword evidence="3 5" id="KW-0819">tRNA processing</keyword>
<name>A4GHV1_9BACT</name>
<keyword evidence="5" id="KW-0671">Queuosine biosynthesis</keyword>
<accession>A4GHV1</accession>
<sequence length="372" mass="41966">MYSLLKKEGSARRGEVKTLHGTFQTPAFMPVGTYGAVKSLTPENLNQINAEIILSNTYHLMERPGVEIIKSHGGLHEFMGWDKPILTDSGGYQVFSLAKKRKISEEGVEFVSPLNGNKIFLDPETCMELQTGYGVDIAMVLDECTPYPVEKPIAENSMNLSLRWAQRSREAFKSDKSSLFGIIQGGIYEDLREQSLESLKTMGFEGYAIGGLSVGEPKEHLRNIVSHVAPLMPEDKPRYLMGVGTPLDIVKAVESGVDMFDCVIPTRHARNGYLYTSEGVVKIRNSVHKDSLESLDRNCNCYTCKNFSRSYLHHLDKTKEMLGSTLQTIHNLSFYLNLMRNLRVSIERGTLHPFIEEFEQTWNKFESPNINN</sequence>
<feature type="binding site" evidence="5">
    <location>
        <position position="299"/>
    </location>
    <ligand>
        <name>Zn(2+)</name>
        <dbReference type="ChEBI" id="CHEBI:29105"/>
    </ligand>
</feature>
<proteinExistence type="inferred from homology"/>
<feature type="binding site" evidence="5">
    <location>
        <position position="304"/>
    </location>
    <ligand>
        <name>Zn(2+)</name>
        <dbReference type="ChEBI" id="CHEBI:29105"/>
    </ligand>
</feature>
<dbReference type="EC" id="2.4.2.29" evidence="5"/>
<feature type="binding site" evidence="5">
    <location>
        <position position="184"/>
    </location>
    <ligand>
        <name>substrate</name>
    </ligand>
</feature>
<feature type="binding site" evidence="5">
    <location>
        <position position="142"/>
    </location>
    <ligand>
        <name>substrate</name>
    </ligand>
</feature>
<dbReference type="PANTHER" id="PTHR46499">
    <property type="entry name" value="QUEUINE TRNA-RIBOSYLTRANSFERASE"/>
    <property type="match status" value="1"/>
</dbReference>
<comment type="pathway">
    <text evidence="5">tRNA modification; tRNA-queuosine biosynthesis.</text>
</comment>
<feature type="binding site" evidence="5">
    <location>
        <begin position="88"/>
        <end position="92"/>
    </location>
    <ligand>
        <name>substrate</name>
    </ligand>
</feature>
<comment type="subunit">
    <text evidence="5">Homodimer. Within each dimer, one monomer is responsible for RNA recognition and catalysis, while the other monomer binds to the replacement base PreQ1.</text>
</comment>
<dbReference type="HAMAP" id="MF_00168">
    <property type="entry name" value="Q_tRNA_Tgt"/>
    <property type="match status" value="1"/>
</dbReference>
<feature type="active site" description="Proton acceptor" evidence="5">
    <location>
        <position position="88"/>
    </location>
</feature>
<keyword evidence="1 5" id="KW-0328">Glycosyltransferase</keyword>
<feature type="region of interest" description="RNA binding" evidence="5">
    <location>
        <begin position="242"/>
        <end position="248"/>
    </location>
</feature>
<evidence type="ECO:0000256" key="1">
    <source>
        <dbReference type="ARBA" id="ARBA00022676"/>
    </source>
</evidence>
<keyword evidence="5" id="KW-0479">Metal-binding</keyword>
<dbReference type="UniPathway" id="UPA00392"/>
<reference evidence="7" key="1">
    <citation type="journal article" date="2007" name="Environ. Microbiol.">
        <title>Proteorhodopsin photosystem gene clusters exhibit co-evolutionary trends and shared ancestry among diverse marine microbial phyla.</title>
        <authorList>
            <person name="McCarren J."/>
            <person name="Delong E.F."/>
        </authorList>
    </citation>
    <scope>NUCLEOTIDE SEQUENCE</scope>
</reference>
<dbReference type="NCBIfam" id="TIGR00430">
    <property type="entry name" value="Q_tRNA_tgt"/>
    <property type="match status" value="1"/>
</dbReference>
<dbReference type="InterPro" id="IPR050076">
    <property type="entry name" value="ArchSynthase1/Queuine_TRR"/>
</dbReference>
<dbReference type="InterPro" id="IPR002616">
    <property type="entry name" value="tRNA_ribo_trans-like"/>
</dbReference>
<gene>
    <name evidence="5" type="primary">tgt</name>
    <name evidence="7" type="ORF">MBMO_EB0-39H12.0038</name>
</gene>
<dbReference type="EMBL" id="EF089399">
    <property type="protein sequence ID" value="ABL97662.1"/>
    <property type="molecule type" value="Genomic_DNA"/>
</dbReference>
<evidence type="ECO:0000313" key="7">
    <source>
        <dbReference type="EMBL" id="ABL97662.1"/>
    </source>
</evidence>
<feature type="region of interest" description="RNA binding; important for wobble base 34 recognition" evidence="5">
    <location>
        <begin position="266"/>
        <end position="270"/>
    </location>
</feature>
<keyword evidence="5" id="KW-0862">Zinc</keyword>
<dbReference type="GO" id="GO:0046872">
    <property type="term" value="F:metal ion binding"/>
    <property type="evidence" value="ECO:0007669"/>
    <property type="project" value="UniProtKB-KW"/>
</dbReference>
<feature type="active site" description="Nucleophile" evidence="5">
    <location>
        <position position="261"/>
    </location>
</feature>
<dbReference type="InterPro" id="IPR004803">
    <property type="entry name" value="TGT"/>
</dbReference>
<evidence type="ECO:0000256" key="5">
    <source>
        <dbReference type="HAMAP-Rule" id="MF_00168"/>
    </source>
</evidence>
<dbReference type="GO" id="GO:0008479">
    <property type="term" value="F:tRNA-guanosine(34) queuine transglycosylase activity"/>
    <property type="evidence" value="ECO:0007669"/>
    <property type="project" value="UniProtKB-UniRule"/>
</dbReference>
<dbReference type="NCBIfam" id="TIGR00449">
    <property type="entry name" value="tgt_general"/>
    <property type="match status" value="1"/>
</dbReference>
<evidence type="ECO:0000256" key="2">
    <source>
        <dbReference type="ARBA" id="ARBA00022679"/>
    </source>
</evidence>
<feature type="binding site" evidence="5">
    <location>
        <position position="301"/>
    </location>
    <ligand>
        <name>Zn(2+)</name>
        <dbReference type="ChEBI" id="CHEBI:29105"/>
    </ligand>
</feature>
<dbReference type="InterPro" id="IPR036511">
    <property type="entry name" value="TGT-like_sf"/>
</dbReference>